<feature type="transmembrane region" description="Helical" evidence="1">
    <location>
        <begin position="118"/>
        <end position="137"/>
    </location>
</feature>
<keyword evidence="1" id="KW-1133">Transmembrane helix</keyword>
<sequence>MFKARFFSTPAPDSMMDFIAAQLFFGGILPALVMGIALLIGALIAGKEDRSDDAPPGVRPWAAASGFGLAFGAGFLALVGAPDFLPGNAMHWLFYMALVAVGVGVIEGIRHTNDGLRAALRLGLALLTFRLTLGFMVEHHWDGASAWIWLGGLTLGSNALMNALDRAAQERPGAMVPLAMTLMSAGGAAVLVLTGSARVGQLMGVMTAAATATLVVAWLRPGLRVSRGGSTVFGLLFSALLAYGYFTSADVPAFADALNHPQTLATLLVAASPLMLWVSGQNPIKRMTSWRAALASAALVATPLAAGLLVAANQSDPPAAAYHHEASSADAPAE</sequence>
<accession>A0A2Z4FGQ3</accession>
<feature type="transmembrane region" description="Helical" evidence="1">
    <location>
        <begin position="231"/>
        <end position="249"/>
    </location>
</feature>
<feature type="transmembrane region" description="Helical" evidence="1">
    <location>
        <begin position="20"/>
        <end position="46"/>
    </location>
</feature>
<dbReference type="EMBL" id="CP030032">
    <property type="protein sequence ID" value="AWV87968.1"/>
    <property type="molecule type" value="Genomic_DNA"/>
</dbReference>
<organism evidence="2 3">
    <name type="scientific">Bradymonas sediminis</name>
    <dbReference type="NCBI Taxonomy" id="1548548"/>
    <lineage>
        <taxon>Bacteria</taxon>
        <taxon>Deltaproteobacteria</taxon>
        <taxon>Bradymonadales</taxon>
        <taxon>Bradymonadaceae</taxon>
        <taxon>Bradymonas</taxon>
    </lineage>
</organism>
<evidence type="ECO:0000313" key="3">
    <source>
        <dbReference type="Proteomes" id="UP000249799"/>
    </source>
</evidence>
<keyword evidence="1" id="KW-0472">Membrane</keyword>
<dbReference type="Proteomes" id="UP000249799">
    <property type="component" value="Chromosome"/>
</dbReference>
<name>A0A2Z4FGQ3_9DELT</name>
<feature type="transmembrane region" description="Helical" evidence="1">
    <location>
        <begin position="58"/>
        <end position="77"/>
    </location>
</feature>
<keyword evidence="3" id="KW-1185">Reference proteome</keyword>
<reference evidence="2 3" key="1">
    <citation type="submission" date="2018-06" db="EMBL/GenBank/DDBJ databases">
        <title>Lujinxingia sediminis gen. nov. sp. nov., a new facultative anaerobic member of the class Deltaproteobacteria, and proposal of Lujinxingaceae fam. nov.</title>
        <authorList>
            <person name="Guo L.-Y."/>
            <person name="Li C.-M."/>
            <person name="Wang S."/>
            <person name="Du Z.-J."/>
        </authorList>
    </citation>
    <scope>NUCLEOTIDE SEQUENCE [LARGE SCALE GENOMIC DNA]</scope>
    <source>
        <strain evidence="2 3">FA350</strain>
    </source>
</reference>
<gene>
    <name evidence="2" type="ORF">DN745_00930</name>
</gene>
<protein>
    <submittedName>
        <fullName evidence="2">Uncharacterized protein</fullName>
    </submittedName>
</protein>
<feature type="transmembrane region" description="Helical" evidence="1">
    <location>
        <begin position="173"/>
        <end position="193"/>
    </location>
</feature>
<feature type="transmembrane region" description="Helical" evidence="1">
    <location>
        <begin position="199"/>
        <end position="219"/>
    </location>
</feature>
<feature type="transmembrane region" description="Helical" evidence="1">
    <location>
        <begin position="89"/>
        <end position="106"/>
    </location>
</feature>
<proteinExistence type="predicted"/>
<dbReference type="KEGG" id="bsed:DN745_00930"/>
<dbReference type="AlphaFoldDB" id="A0A2Z4FGQ3"/>
<keyword evidence="1" id="KW-0812">Transmembrane</keyword>
<evidence type="ECO:0000256" key="1">
    <source>
        <dbReference type="SAM" id="Phobius"/>
    </source>
</evidence>
<feature type="transmembrane region" description="Helical" evidence="1">
    <location>
        <begin position="292"/>
        <end position="312"/>
    </location>
</feature>
<feature type="transmembrane region" description="Helical" evidence="1">
    <location>
        <begin position="143"/>
        <end position="161"/>
    </location>
</feature>
<evidence type="ECO:0000313" key="2">
    <source>
        <dbReference type="EMBL" id="AWV87968.1"/>
    </source>
</evidence>
<feature type="transmembrane region" description="Helical" evidence="1">
    <location>
        <begin position="261"/>
        <end position="280"/>
    </location>
</feature>